<sequence length="281" mass="31306">MEQMRQNEAGALTAQAVPQKDVEQACFHALGLIGRNCEYLDQHLAHVGADQQTRQAVNDISAAAARLDRTVNEVMSLLDFLRTEEDPRLYPLDLCQLLQQVAAQADMVQAQLGVELTLDYGGWTACRIMADRSDAELLCLHLLSNALRACSAGGKVRLMLRRSESFWQLTVMDNGCGLPEAGEDTWLENRRCFLGGAKLGLLLCRECCRRMGWGLRVERAPEKGTQAVVTIPLCADRMAEPTVELHTGGDTAQAQQHQYQLRNMLVRELRTMPERGDPDEL</sequence>
<dbReference type="InterPro" id="IPR003594">
    <property type="entry name" value="HATPase_dom"/>
</dbReference>
<evidence type="ECO:0000259" key="7">
    <source>
        <dbReference type="PROSITE" id="PS50109"/>
    </source>
</evidence>
<evidence type="ECO:0000256" key="4">
    <source>
        <dbReference type="ARBA" id="ARBA00022679"/>
    </source>
</evidence>
<reference evidence="8 9" key="1">
    <citation type="journal article" date="2017" name="Front. Microbiol.">
        <title>New Insights into the Diversity of the Genus Faecalibacterium.</title>
        <authorList>
            <person name="Benevides L."/>
            <person name="Burman S."/>
            <person name="Martin R."/>
            <person name="Robert V."/>
            <person name="Thomas M."/>
            <person name="Miquel S."/>
            <person name="Chain F."/>
            <person name="Sokol H."/>
            <person name="Bermudez-Humaran L.G."/>
            <person name="Morrison M."/>
            <person name="Langella P."/>
            <person name="Azevedo V.A."/>
            <person name="Chatel J.M."/>
            <person name="Soares S."/>
        </authorList>
    </citation>
    <scope>NUCLEOTIDE SEQUENCE [LARGE SCALE GENOMIC DNA]</scope>
    <source>
        <strain evidence="9">CNCM I-4540</strain>
    </source>
</reference>
<dbReference type="PROSITE" id="PS50109">
    <property type="entry name" value="HIS_KIN"/>
    <property type="match status" value="1"/>
</dbReference>
<evidence type="ECO:0000313" key="9">
    <source>
        <dbReference type="Proteomes" id="UP000220752"/>
    </source>
</evidence>
<dbReference type="InterPro" id="IPR050351">
    <property type="entry name" value="BphY/WalK/GraS-like"/>
</dbReference>
<keyword evidence="5" id="KW-0418">Kinase</keyword>
<feature type="domain" description="Histidine kinase" evidence="7">
    <location>
        <begin position="21"/>
        <end position="235"/>
    </location>
</feature>
<evidence type="ECO:0000313" key="8">
    <source>
        <dbReference type="EMBL" id="PDX57629.1"/>
    </source>
</evidence>
<comment type="caution">
    <text evidence="8">The sequence shown here is derived from an EMBL/GenBank/DDBJ whole genome shotgun (WGS) entry which is preliminary data.</text>
</comment>
<dbReference type="Proteomes" id="UP000220752">
    <property type="component" value="Unassembled WGS sequence"/>
</dbReference>
<keyword evidence="4" id="KW-0808">Transferase</keyword>
<evidence type="ECO:0000256" key="6">
    <source>
        <dbReference type="ARBA" id="ARBA00023012"/>
    </source>
</evidence>
<comment type="subcellular location">
    <subcellularLocation>
        <location evidence="2">Membrane</location>
    </subcellularLocation>
</comment>
<dbReference type="SUPFAM" id="SSF55874">
    <property type="entry name" value="ATPase domain of HSP90 chaperone/DNA topoisomerase II/histidine kinase"/>
    <property type="match status" value="1"/>
</dbReference>
<dbReference type="EC" id="2.7.13.3" evidence="3"/>
<comment type="catalytic activity">
    <reaction evidence="1">
        <text>ATP + protein L-histidine = ADP + protein N-phospho-L-histidine.</text>
        <dbReference type="EC" id="2.7.13.3"/>
    </reaction>
</comment>
<dbReference type="GO" id="GO:0004673">
    <property type="term" value="F:protein histidine kinase activity"/>
    <property type="evidence" value="ECO:0007669"/>
    <property type="project" value="UniProtKB-EC"/>
</dbReference>
<evidence type="ECO:0000256" key="5">
    <source>
        <dbReference type="ARBA" id="ARBA00022777"/>
    </source>
</evidence>
<proteinExistence type="predicted"/>
<gene>
    <name evidence="8" type="ORF">CGS46_14050</name>
</gene>
<evidence type="ECO:0000256" key="2">
    <source>
        <dbReference type="ARBA" id="ARBA00004370"/>
    </source>
</evidence>
<organism evidence="8 9">
    <name type="scientific">Faecalibacterium langellae</name>
    <dbReference type="NCBI Taxonomy" id="3435293"/>
    <lineage>
        <taxon>Bacteria</taxon>
        <taxon>Bacillati</taxon>
        <taxon>Bacillota</taxon>
        <taxon>Clostridia</taxon>
        <taxon>Eubacteriales</taxon>
        <taxon>Oscillospiraceae</taxon>
        <taxon>Faecalibacterium</taxon>
    </lineage>
</organism>
<protein>
    <recommendedName>
        <fullName evidence="3">histidine kinase</fullName>
        <ecNumber evidence="3">2.7.13.3</ecNumber>
    </recommendedName>
</protein>
<accession>A0A2A6Z8E8</accession>
<keyword evidence="6" id="KW-0902">Two-component regulatory system</keyword>
<dbReference type="GO" id="GO:0000156">
    <property type="term" value="F:phosphorelay response regulator activity"/>
    <property type="evidence" value="ECO:0007669"/>
    <property type="project" value="TreeGrafter"/>
</dbReference>
<dbReference type="EMBL" id="NMTQ01000037">
    <property type="protein sequence ID" value="PDX57629.1"/>
    <property type="molecule type" value="Genomic_DNA"/>
</dbReference>
<evidence type="ECO:0000256" key="1">
    <source>
        <dbReference type="ARBA" id="ARBA00000085"/>
    </source>
</evidence>
<keyword evidence="9" id="KW-1185">Reference proteome</keyword>
<dbReference type="AlphaFoldDB" id="A0A2A6Z8E8"/>
<dbReference type="Gene3D" id="3.30.565.10">
    <property type="entry name" value="Histidine kinase-like ATPase, C-terminal domain"/>
    <property type="match status" value="1"/>
</dbReference>
<dbReference type="CDD" id="cd00075">
    <property type="entry name" value="HATPase"/>
    <property type="match status" value="1"/>
</dbReference>
<dbReference type="InterPro" id="IPR005467">
    <property type="entry name" value="His_kinase_dom"/>
</dbReference>
<dbReference type="GO" id="GO:0007234">
    <property type="term" value="P:osmosensory signaling via phosphorelay pathway"/>
    <property type="evidence" value="ECO:0007669"/>
    <property type="project" value="TreeGrafter"/>
</dbReference>
<dbReference type="PANTHER" id="PTHR42878:SF14">
    <property type="entry name" value="OSMOLARITY TWO-COMPONENT SYSTEM PROTEIN SSK1"/>
    <property type="match status" value="1"/>
</dbReference>
<name>A0A2A6Z8E8_9FIRM</name>
<evidence type="ECO:0000256" key="3">
    <source>
        <dbReference type="ARBA" id="ARBA00012438"/>
    </source>
</evidence>
<dbReference type="SMART" id="SM00387">
    <property type="entry name" value="HATPase_c"/>
    <property type="match status" value="1"/>
</dbReference>
<dbReference type="GO" id="GO:0030295">
    <property type="term" value="F:protein kinase activator activity"/>
    <property type="evidence" value="ECO:0007669"/>
    <property type="project" value="TreeGrafter"/>
</dbReference>
<dbReference type="PANTHER" id="PTHR42878">
    <property type="entry name" value="TWO-COMPONENT HISTIDINE KINASE"/>
    <property type="match status" value="1"/>
</dbReference>
<dbReference type="Pfam" id="PF02518">
    <property type="entry name" value="HATPase_c"/>
    <property type="match status" value="1"/>
</dbReference>
<dbReference type="InterPro" id="IPR036890">
    <property type="entry name" value="HATPase_C_sf"/>
</dbReference>